<evidence type="ECO:0000313" key="3">
    <source>
        <dbReference type="Proteomes" id="UP000309848"/>
    </source>
</evidence>
<evidence type="ECO:0000313" key="2">
    <source>
        <dbReference type="EMBL" id="TGX40566.1"/>
    </source>
</evidence>
<dbReference type="Proteomes" id="UP000309848">
    <property type="component" value="Unassembled WGS sequence"/>
</dbReference>
<feature type="signal peptide" evidence="1">
    <location>
        <begin position="1"/>
        <end position="22"/>
    </location>
</feature>
<dbReference type="OrthoDB" id="7178458at2"/>
<proteinExistence type="predicted"/>
<dbReference type="PANTHER" id="PTHR38075:SF1">
    <property type="entry name" value="DUF4139 DOMAIN-CONTAINING PROTEIN"/>
    <property type="match status" value="1"/>
</dbReference>
<dbReference type="PANTHER" id="PTHR38075">
    <property type="entry name" value="DUF4139 DOMAIN-CONTAINING PROTEIN"/>
    <property type="match status" value="1"/>
</dbReference>
<keyword evidence="1" id="KW-0732">Signal</keyword>
<sequence length="505" mass="54411">MKLLRLVAACAATMLAIAPASAQVATSSGPDSVSVTIYREPGRSADADIDLEWLTGYALVTERRTVAIPAGRAVIRFEGVAGGILPESAIVTGLPAGVREKNLDADLLAPYSLYARHVGRPVTIRRTIRGKSVEERAIIRSGPDGAAVLQTKEGFVAVNCGPSRDELIYDSIPEGLTARPTLSIETDSPRAGKVTLTLSYLAWNFDWQANYVATMRPDGKSADLLAWVTLANGDVTGFADAGTMVVAGRLNREDTERADPPEGKPLDVNCFAQPLPPAEPLPLPQAAPPPVPAPMAGIVAEDAESIVVTGARMATQEELGDLKLYRIPDTTTVASMSQKQVMMFDKKAVPVDVLYRAQVSDGEVGHVQLALRAQNRKEKGLGIPLPSGRVAVFEPLGERRLLVGEASLDDKAVNEEVQLDIAEATQVTADVDYGEDGNDWEEQILTVTNANPYPIRFEGEFEQTDEYRRTRVSARLGRHNGHDVWAVTVPANGTATLRYRKVDID</sequence>
<evidence type="ECO:0008006" key="4">
    <source>
        <dbReference type="Google" id="ProtNLM"/>
    </source>
</evidence>
<feature type="chain" id="PRO_5020458152" description="DUF4139 domain-containing protein" evidence="1">
    <location>
        <begin position="23"/>
        <end position="505"/>
    </location>
</feature>
<dbReference type="EMBL" id="SRXU01000006">
    <property type="protein sequence ID" value="TGX40566.1"/>
    <property type="molecule type" value="Genomic_DNA"/>
</dbReference>
<organism evidence="2 3">
    <name type="scientific">Sphingomonas naasensis</name>
    <dbReference type="NCBI Taxonomy" id="1344951"/>
    <lineage>
        <taxon>Bacteria</taxon>
        <taxon>Pseudomonadati</taxon>
        <taxon>Pseudomonadota</taxon>
        <taxon>Alphaproteobacteria</taxon>
        <taxon>Sphingomonadales</taxon>
        <taxon>Sphingomonadaceae</taxon>
        <taxon>Sphingomonas</taxon>
    </lineage>
</organism>
<protein>
    <recommendedName>
        <fullName evidence="4">DUF4139 domain-containing protein</fullName>
    </recommendedName>
</protein>
<dbReference type="AlphaFoldDB" id="A0A4S1WI49"/>
<dbReference type="RefSeq" id="WP_135985912.1">
    <property type="nucleotide sequence ID" value="NZ_JAASQM010000005.1"/>
</dbReference>
<evidence type="ECO:0000256" key="1">
    <source>
        <dbReference type="SAM" id="SignalP"/>
    </source>
</evidence>
<gene>
    <name evidence="2" type="ORF">E5A74_13670</name>
</gene>
<accession>A0A4S1WI49</accession>
<reference evidence="2 3" key="1">
    <citation type="submission" date="2019-04" db="EMBL/GenBank/DDBJ databases">
        <title>Sphingomonas psychrotolerans sp. nov., isolated from soil in the Tianshan Mountains, Xinjiang, China.</title>
        <authorList>
            <person name="Luo Y."/>
            <person name="Sheng H."/>
        </authorList>
    </citation>
    <scope>NUCLEOTIDE SEQUENCE [LARGE SCALE GENOMIC DNA]</scope>
    <source>
        <strain evidence="2 3">KIS18-15</strain>
    </source>
</reference>
<comment type="caution">
    <text evidence="2">The sequence shown here is derived from an EMBL/GenBank/DDBJ whole genome shotgun (WGS) entry which is preliminary data.</text>
</comment>
<name>A0A4S1WI49_9SPHN</name>
<keyword evidence="3" id="KW-1185">Reference proteome</keyword>